<evidence type="ECO:0008006" key="4">
    <source>
        <dbReference type="Google" id="ProtNLM"/>
    </source>
</evidence>
<organism evidence="2 3">
    <name type="scientific">Chromobacterium haemolyticum</name>
    <dbReference type="NCBI Taxonomy" id="394935"/>
    <lineage>
        <taxon>Bacteria</taxon>
        <taxon>Pseudomonadati</taxon>
        <taxon>Pseudomonadota</taxon>
        <taxon>Betaproteobacteria</taxon>
        <taxon>Neisseriales</taxon>
        <taxon>Chromobacteriaceae</taxon>
        <taxon>Chromobacterium</taxon>
    </lineage>
</organism>
<protein>
    <recommendedName>
        <fullName evidence="4">Transmembrane protein</fullName>
    </recommendedName>
</protein>
<evidence type="ECO:0000313" key="3">
    <source>
        <dbReference type="Proteomes" id="UP000664349"/>
    </source>
</evidence>
<proteinExistence type="predicted"/>
<comment type="caution">
    <text evidence="2">The sequence shown here is derived from an EMBL/GenBank/DDBJ whole genome shotgun (WGS) entry which is preliminary data.</text>
</comment>
<reference evidence="2 3" key="1">
    <citation type="submission" date="2021-03" db="EMBL/GenBank/DDBJ databases">
        <title>First Case of infection caused by Chromobacterium haemolyticum derived from water in China.</title>
        <authorList>
            <person name="Chen J."/>
            <person name="Liu C."/>
        </authorList>
    </citation>
    <scope>NUCLEOTIDE SEQUENCE [LARGE SCALE GENOMIC DNA]</scope>
    <source>
        <strain evidence="2 3">WJ-5</strain>
    </source>
</reference>
<gene>
    <name evidence="2" type="ORF">J1C50_08855</name>
</gene>
<feature type="transmembrane region" description="Helical" evidence="1">
    <location>
        <begin position="60"/>
        <end position="82"/>
    </location>
</feature>
<sequence>MRARETAAQGWRRLKRVLTWPLALLAALIILFEEYAWDELSAALGRLAAWPPLAALERRIAVLPPWAALAIFALPAALLLPVKLAALFLIGRGHALLGVLIILLAKVGGTALAARLFTLTRPTLMRVSWFVRLYNGFVYWRERIFERLRASAPWRLAHALAGFVRRGAQRPSFWSRLGRRLAGRWRRRS</sequence>
<dbReference type="GeneID" id="58560127"/>
<feature type="transmembrane region" description="Helical" evidence="1">
    <location>
        <begin position="94"/>
        <end position="117"/>
    </location>
</feature>
<keyword evidence="1" id="KW-0812">Transmembrane</keyword>
<keyword evidence="1" id="KW-1133">Transmembrane helix</keyword>
<keyword evidence="1" id="KW-0472">Membrane</keyword>
<name>A0ABS3GKQ3_9NEIS</name>
<evidence type="ECO:0000313" key="2">
    <source>
        <dbReference type="EMBL" id="MBO0415621.1"/>
    </source>
</evidence>
<evidence type="ECO:0000256" key="1">
    <source>
        <dbReference type="SAM" id="Phobius"/>
    </source>
</evidence>
<keyword evidence="3" id="KW-1185">Reference proteome</keyword>
<dbReference type="RefSeq" id="WP_181248042.1">
    <property type="nucleotide sequence ID" value="NZ_AP019312.1"/>
</dbReference>
<dbReference type="Proteomes" id="UP000664349">
    <property type="component" value="Unassembled WGS sequence"/>
</dbReference>
<dbReference type="EMBL" id="JAFLRD010000006">
    <property type="protein sequence ID" value="MBO0415621.1"/>
    <property type="molecule type" value="Genomic_DNA"/>
</dbReference>
<accession>A0ABS3GKQ3</accession>